<gene>
    <name evidence="7" type="ORF">NP493_364g04109</name>
</gene>
<keyword evidence="3 5" id="KW-0863">Zinc-finger</keyword>
<dbReference type="EMBL" id="JAODUO010000364">
    <property type="protein sequence ID" value="KAK2182187.1"/>
    <property type="molecule type" value="Genomic_DNA"/>
</dbReference>
<sequence>MTLLSPQHLGHMMNPSVMTGNELLPVTAAGAGRVNQQEDTTFRYLAQPDGHYRISVKAEVEKSHRSIEESSHVVMPRRWTVDDRGVLVAVRRTLPWGKPFQCSHCGELLASADTLRVHERQHTWAEGYTCGVCGREFTQLRGLKCHSRTHAGKEKTHQCNRCGKTFRRRSYLKSHEERQNCNGPFTCVSCGKIFRYSGSLFMHTRERKCSAMAM</sequence>
<dbReference type="Gene3D" id="3.30.160.60">
    <property type="entry name" value="Classic Zinc Finger"/>
    <property type="match status" value="3"/>
</dbReference>
<dbReference type="InterPro" id="IPR050717">
    <property type="entry name" value="C2H2-ZF_Transcription_Reg"/>
</dbReference>
<feature type="domain" description="C2H2-type" evidence="6">
    <location>
        <begin position="100"/>
        <end position="127"/>
    </location>
</feature>
<dbReference type="PROSITE" id="PS00028">
    <property type="entry name" value="ZINC_FINGER_C2H2_1"/>
    <property type="match status" value="2"/>
</dbReference>
<dbReference type="PROSITE" id="PS50157">
    <property type="entry name" value="ZINC_FINGER_C2H2_2"/>
    <property type="match status" value="4"/>
</dbReference>
<dbReference type="PANTHER" id="PTHR14196">
    <property type="entry name" value="ODD-SKIPPED - RELATED"/>
    <property type="match status" value="1"/>
</dbReference>
<dbReference type="FunFam" id="3.30.160.60:FF:000446">
    <property type="entry name" value="Zinc finger protein"/>
    <property type="match status" value="2"/>
</dbReference>
<evidence type="ECO:0000256" key="4">
    <source>
        <dbReference type="ARBA" id="ARBA00022833"/>
    </source>
</evidence>
<evidence type="ECO:0000256" key="5">
    <source>
        <dbReference type="PROSITE-ProRule" id="PRU00042"/>
    </source>
</evidence>
<dbReference type="GO" id="GO:0005634">
    <property type="term" value="C:nucleus"/>
    <property type="evidence" value="ECO:0007669"/>
    <property type="project" value="TreeGrafter"/>
</dbReference>
<accession>A0AAD9L2T6</accession>
<name>A0AAD9L2T6_RIDPI</name>
<dbReference type="PANTHER" id="PTHR14196:SF12">
    <property type="entry name" value="ZINC FINGER PROTEIN 208-LIKE"/>
    <property type="match status" value="1"/>
</dbReference>
<feature type="domain" description="C2H2-type" evidence="6">
    <location>
        <begin position="157"/>
        <end position="184"/>
    </location>
</feature>
<feature type="domain" description="C2H2-type" evidence="6">
    <location>
        <begin position="185"/>
        <end position="205"/>
    </location>
</feature>
<dbReference type="SMART" id="SM00355">
    <property type="entry name" value="ZnF_C2H2"/>
    <property type="match status" value="4"/>
</dbReference>
<evidence type="ECO:0000256" key="1">
    <source>
        <dbReference type="ARBA" id="ARBA00022723"/>
    </source>
</evidence>
<evidence type="ECO:0000313" key="7">
    <source>
        <dbReference type="EMBL" id="KAK2182187.1"/>
    </source>
</evidence>
<keyword evidence="1" id="KW-0479">Metal-binding</keyword>
<dbReference type="GO" id="GO:0008270">
    <property type="term" value="F:zinc ion binding"/>
    <property type="evidence" value="ECO:0007669"/>
    <property type="project" value="UniProtKB-KW"/>
</dbReference>
<proteinExistence type="predicted"/>
<dbReference type="SUPFAM" id="SSF57667">
    <property type="entry name" value="beta-beta-alpha zinc fingers"/>
    <property type="match status" value="2"/>
</dbReference>
<organism evidence="7 8">
    <name type="scientific">Ridgeia piscesae</name>
    <name type="common">Tubeworm</name>
    <dbReference type="NCBI Taxonomy" id="27915"/>
    <lineage>
        <taxon>Eukaryota</taxon>
        <taxon>Metazoa</taxon>
        <taxon>Spiralia</taxon>
        <taxon>Lophotrochozoa</taxon>
        <taxon>Annelida</taxon>
        <taxon>Polychaeta</taxon>
        <taxon>Sedentaria</taxon>
        <taxon>Canalipalpata</taxon>
        <taxon>Sabellida</taxon>
        <taxon>Siboglinidae</taxon>
        <taxon>Ridgeia</taxon>
    </lineage>
</organism>
<evidence type="ECO:0000256" key="2">
    <source>
        <dbReference type="ARBA" id="ARBA00022737"/>
    </source>
</evidence>
<dbReference type="Pfam" id="PF00096">
    <property type="entry name" value="zf-C2H2"/>
    <property type="match status" value="3"/>
</dbReference>
<dbReference type="InterPro" id="IPR013087">
    <property type="entry name" value="Znf_C2H2_type"/>
</dbReference>
<reference evidence="7" key="1">
    <citation type="journal article" date="2023" name="Mol. Biol. Evol.">
        <title>Third-Generation Sequencing Reveals the Adaptive Role of the Epigenome in Three Deep-Sea Polychaetes.</title>
        <authorList>
            <person name="Perez M."/>
            <person name="Aroh O."/>
            <person name="Sun Y."/>
            <person name="Lan Y."/>
            <person name="Juniper S.K."/>
            <person name="Young C.R."/>
            <person name="Angers B."/>
            <person name="Qian P.Y."/>
        </authorList>
    </citation>
    <scope>NUCLEOTIDE SEQUENCE</scope>
    <source>
        <strain evidence="7">R07B-5</strain>
    </source>
</reference>
<keyword evidence="4" id="KW-0862">Zinc</keyword>
<keyword evidence="8" id="KW-1185">Reference proteome</keyword>
<comment type="caution">
    <text evidence="7">The sequence shown here is derived from an EMBL/GenBank/DDBJ whole genome shotgun (WGS) entry which is preliminary data.</text>
</comment>
<dbReference type="InterPro" id="IPR036236">
    <property type="entry name" value="Znf_C2H2_sf"/>
</dbReference>
<evidence type="ECO:0000313" key="8">
    <source>
        <dbReference type="Proteomes" id="UP001209878"/>
    </source>
</evidence>
<dbReference type="Proteomes" id="UP001209878">
    <property type="component" value="Unassembled WGS sequence"/>
</dbReference>
<dbReference type="AlphaFoldDB" id="A0AAD9L2T6"/>
<evidence type="ECO:0000259" key="6">
    <source>
        <dbReference type="PROSITE" id="PS50157"/>
    </source>
</evidence>
<dbReference type="GO" id="GO:0000981">
    <property type="term" value="F:DNA-binding transcription factor activity, RNA polymerase II-specific"/>
    <property type="evidence" value="ECO:0007669"/>
    <property type="project" value="TreeGrafter"/>
</dbReference>
<dbReference type="GO" id="GO:0000977">
    <property type="term" value="F:RNA polymerase II transcription regulatory region sequence-specific DNA binding"/>
    <property type="evidence" value="ECO:0007669"/>
    <property type="project" value="TreeGrafter"/>
</dbReference>
<protein>
    <recommendedName>
        <fullName evidence="6">C2H2-type domain-containing protein</fullName>
    </recommendedName>
</protein>
<evidence type="ECO:0000256" key="3">
    <source>
        <dbReference type="ARBA" id="ARBA00022771"/>
    </source>
</evidence>
<feature type="domain" description="C2H2-type" evidence="6">
    <location>
        <begin position="128"/>
        <end position="155"/>
    </location>
</feature>
<keyword evidence="2" id="KW-0677">Repeat</keyword>